<comment type="caution">
    <text evidence="1">The sequence shown here is derived from an EMBL/GenBank/DDBJ whole genome shotgun (WGS) entry which is preliminary data.</text>
</comment>
<accession>A0A7X8C6C8</accession>
<sequence>MRKPCNSLPAKNRFEEMMSFDFDIAIGGWSASLGDADEYLVNFLTNAEHNHAQFFDSEFDALVAQANSPESIANPEKRYQLLSVKTESLS</sequence>
<dbReference type="RefSeq" id="WP_276650097.1">
    <property type="nucleotide sequence ID" value="NZ_JAAYSM010000414.1"/>
</dbReference>
<proteinExistence type="predicted"/>
<protein>
    <submittedName>
        <fullName evidence="1">Uncharacterized protein</fullName>
    </submittedName>
</protein>
<dbReference type="EMBL" id="JAAYSM010000414">
    <property type="protein sequence ID" value="NLJ19500.1"/>
    <property type="molecule type" value="Genomic_DNA"/>
</dbReference>
<organism evidence="1 2">
    <name type="scientific">Globicatella sulfidifaciens</name>
    <dbReference type="NCBI Taxonomy" id="136093"/>
    <lineage>
        <taxon>Bacteria</taxon>
        <taxon>Bacillati</taxon>
        <taxon>Bacillota</taxon>
        <taxon>Bacilli</taxon>
        <taxon>Lactobacillales</taxon>
        <taxon>Aerococcaceae</taxon>
        <taxon>Globicatella</taxon>
    </lineage>
</organism>
<gene>
    <name evidence="1" type="ORF">GX355_11650</name>
</gene>
<evidence type="ECO:0000313" key="1">
    <source>
        <dbReference type="EMBL" id="NLJ19500.1"/>
    </source>
</evidence>
<evidence type="ECO:0000313" key="2">
    <source>
        <dbReference type="Proteomes" id="UP000541058"/>
    </source>
</evidence>
<reference evidence="1 2" key="1">
    <citation type="journal article" date="2020" name="Biotechnol. Biofuels">
        <title>New insights from the biogas microbiome by comprehensive genome-resolved metagenomics of nearly 1600 species originating from multiple anaerobic digesters.</title>
        <authorList>
            <person name="Campanaro S."/>
            <person name="Treu L."/>
            <person name="Rodriguez-R L.M."/>
            <person name="Kovalovszki A."/>
            <person name="Ziels R.M."/>
            <person name="Maus I."/>
            <person name="Zhu X."/>
            <person name="Kougias P.G."/>
            <person name="Basile A."/>
            <person name="Luo G."/>
            <person name="Schluter A."/>
            <person name="Konstantinidis K.T."/>
            <person name="Angelidaki I."/>
        </authorList>
    </citation>
    <scope>NUCLEOTIDE SEQUENCE [LARGE SCALE GENOMIC DNA]</scope>
    <source>
        <strain evidence="1">AS23ysBPME_34</strain>
    </source>
</reference>
<dbReference type="Gene3D" id="3.10.105.10">
    <property type="entry name" value="Dipeptide-binding Protein, Domain 3"/>
    <property type="match status" value="1"/>
</dbReference>
<dbReference type="SUPFAM" id="SSF53850">
    <property type="entry name" value="Periplasmic binding protein-like II"/>
    <property type="match status" value="1"/>
</dbReference>
<dbReference type="AlphaFoldDB" id="A0A7X8C6C8"/>
<name>A0A7X8C6C8_9LACT</name>
<dbReference type="Proteomes" id="UP000541058">
    <property type="component" value="Unassembled WGS sequence"/>
</dbReference>